<dbReference type="RefSeq" id="WP_067362219.1">
    <property type="nucleotide sequence ID" value="NZ_BAAAFS010000001.1"/>
</dbReference>
<dbReference type="PANTHER" id="PTHR31377:SF0">
    <property type="entry name" value="AGMATINE DEIMINASE-RELATED"/>
    <property type="match status" value="1"/>
</dbReference>
<dbReference type="Gene3D" id="3.75.10.10">
    <property type="entry name" value="L-arginine/glycine Amidinotransferase, Chain A"/>
    <property type="match status" value="1"/>
</dbReference>
<dbReference type="PANTHER" id="PTHR31377">
    <property type="entry name" value="AGMATINE DEIMINASE-RELATED"/>
    <property type="match status" value="1"/>
</dbReference>
<gene>
    <name evidence="2" type="ORF">F4V73_05340</name>
</gene>
<dbReference type="SUPFAM" id="SSF55909">
    <property type="entry name" value="Pentein"/>
    <property type="match status" value="1"/>
</dbReference>
<comment type="caution">
    <text evidence="2">The sequence shown here is derived from an EMBL/GenBank/DDBJ whole genome shotgun (WGS) entry which is preliminary data.</text>
</comment>
<dbReference type="OrthoDB" id="9808013at2"/>
<keyword evidence="1" id="KW-0378">Hydrolase</keyword>
<dbReference type="InterPro" id="IPR007466">
    <property type="entry name" value="Peptidyl-Arg-deiminase_porph"/>
</dbReference>
<dbReference type="Proteomes" id="UP000322181">
    <property type="component" value="Unassembled WGS sequence"/>
</dbReference>
<dbReference type="GO" id="GO:0047632">
    <property type="term" value="F:agmatine deiminase activity"/>
    <property type="evidence" value="ECO:0007669"/>
    <property type="project" value="TreeGrafter"/>
</dbReference>
<evidence type="ECO:0000256" key="1">
    <source>
        <dbReference type="ARBA" id="ARBA00022801"/>
    </source>
</evidence>
<evidence type="ECO:0000313" key="2">
    <source>
        <dbReference type="EMBL" id="KAA8717283.1"/>
    </source>
</evidence>
<organism evidence="2 3">
    <name type="scientific">Morganella psychrotolerans</name>
    <dbReference type="NCBI Taxonomy" id="368603"/>
    <lineage>
        <taxon>Bacteria</taxon>
        <taxon>Pseudomonadati</taxon>
        <taxon>Pseudomonadota</taxon>
        <taxon>Gammaproteobacteria</taxon>
        <taxon>Enterobacterales</taxon>
        <taxon>Morganellaceae</taxon>
        <taxon>Morganella</taxon>
    </lineage>
</organism>
<dbReference type="AlphaFoldDB" id="A0A5M9R9Q7"/>
<reference evidence="2 3" key="1">
    <citation type="submission" date="2019-09" db="EMBL/GenBank/DDBJ databases">
        <title>Draft genome sequence of various Type strains from the CCUG.</title>
        <authorList>
            <person name="Pineiro-Iglesias B."/>
            <person name="Tunovic T."/>
            <person name="Unosson C."/>
            <person name="Inganas E."/>
            <person name="Ohlen M."/>
            <person name="Cardew S."/>
            <person name="Jensie-Markopoulos S."/>
            <person name="Salva-Serra F."/>
            <person name="Jaen-Luchoro D."/>
            <person name="Karlsson R."/>
            <person name="Svensson-Stadler L."/>
            <person name="Chun J."/>
            <person name="Moore E."/>
        </authorList>
    </citation>
    <scope>NUCLEOTIDE SEQUENCE [LARGE SCALE GENOMIC DNA]</scope>
    <source>
        <strain evidence="2 3">CCUG 53682T</strain>
    </source>
</reference>
<dbReference type="Pfam" id="PF04371">
    <property type="entry name" value="PAD_porph"/>
    <property type="match status" value="1"/>
</dbReference>
<accession>A0A5M9R9Q7</accession>
<sequence>MFIYPSEHQPHKATWLAFGAHPRIWSAKLAAGVCRDQANIAQAIARFEPVNLLVTKENRAIAQQLLGDTVTYIDCPLDDIWLRDSGANFVYDTLTQRPAAVSFNFNGWGGKQTAKHDANIAAVMAQYTGMPLHISPLTLEGGAVEVNGYGTGIFTRSCILNDNRNPGFSRQRTEQLLQQTLGLNTIIWLNGIRDHDITDAHVDFYARFINEKSLIIPMENDPGSYEYEVTRDHAAALNTLRQHTNLIDNIHVLNNPSQTRVNRDKHPDFAAGYINYYPCNGGIILPEFGDKTADAQARSLLESLFPQRTVVQINIDNIASGGGGIHCVTMQQPDFSSFHTDGQHNDRDHLAHR</sequence>
<dbReference type="EMBL" id="VXKB01000001">
    <property type="protein sequence ID" value="KAA8717283.1"/>
    <property type="molecule type" value="Genomic_DNA"/>
</dbReference>
<name>A0A5M9R9Q7_9GAMM</name>
<dbReference type="GO" id="GO:0009446">
    <property type="term" value="P:putrescine biosynthetic process"/>
    <property type="evidence" value="ECO:0007669"/>
    <property type="project" value="InterPro"/>
</dbReference>
<protein>
    <submittedName>
        <fullName evidence="2">Agmatine deiminase family protein</fullName>
    </submittedName>
</protein>
<proteinExistence type="predicted"/>
<dbReference type="GO" id="GO:0004668">
    <property type="term" value="F:protein-arginine deiminase activity"/>
    <property type="evidence" value="ECO:0007669"/>
    <property type="project" value="InterPro"/>
</dbReference>
<evidence type="ECO:0000313" key="3">
    <source>
        <dbReference type="Proteomes" id="UP000322181"/>
    </source>
</evidence>